<gene>
    <name evidence="4" type="ORF">EF096_18930</name>
</gene>
<dbReference type="SUPFAM" id="SSF51621">
    <property type="entry name" value="Phosphoenolpyruvate/pyruvate domain"/>
    <property type="match status" value="1"/>
</dbReference>
<keyword evidence="5" id="KW-1185">Reference proteome</keyword>
<evidence type="ECO:0000313" key="4">
    <source>
        <dbReference type="EMBL" id="ROZ80743.1"/>
    </source>
</evidence>
<organism evidence="4 5">
    <name type="scientific">Pseudomonas neustonica</name>
    <dbReference type="NCBI Taxonomy" id="2487346"/>
    <lineage>
        <taxon>Bacteria</taxon>
        <taxon>Pseudomonadati</taxon>
        <taxon>Pseudomonadota</taxon>
        <taxon>Gammaproteobacteria</taxon>
        <taxon>Pseudomonadales</taxon>
        <taxon>Pseudomonadaceae</taxon>
        <taxon>Pseudomonas</taxon>
    </lineage>
</organism>
<dbReference type="InterPro" id="IPR011206">
    <property type="entry name" value="Citrate_lyase_beta/mcl1/mcl2"/>
</dbReference>
<protein>
    <submittedName>
        <fullName evidence="4">Citrate lyase</fullName>
    </submittedName>
</protein>
<dbReference type="GO" id="GO:0016829">
    <property type="term" value="F:lyase activity"/>
    <property type="evidence" value="ECO:0007669"/>
    <property type="project" value="UniProtKB-KW"/>
</dbReference>
<dbReference type="EMBL" id="RKKU01000038">
    <property type="protein sequence ID" value="ROZ80743.1"/>
    <property type="molecule type" value="Genomic_DNA"/>
</dbReference>
<sequence>MRTVSPYALGATLYMPATRADLLDVVCHGKIPGLRSLVICLEDAVSEADVQDGLLNLQKLLTSIHALGGRSRSGPVVFVRPRNVEMAMRLNDLSLIHHVDGFVAPKLNLASLSDWEQAITHPSLLIMPTLETRDVFDPVAMVDLRDGLVDKLKEKTLVLRIGGNDLMGCLGLRRSASHTLYSTPMGYVIPMLAGIMGAAGFYLTAPVFERLDNDQLFSDELELDLMHGLVGKTAIHPSQIQPIHDALRVSIEDLNSARLIMADDASAVFKHGGAMCEPATHLQWARAIVERAQWHGVKHGPLVPVSTESKIRVATNP</sequence>
<dbReference type="Gene3D" id="3.20.20.60">
    <property type="entry name" value="Phosphoenolpyruvate-binding domains"/>
    <property type="match status" value="1"/>
</dbReference>
<accession>A0ABX9XG49</accession>
<keyword evidence="4" id="KW-0456">Lyase</keyword>
<dbReference type="RefSeq" id="WP_123891301.1">
    <property type="nucleotide sequence ID" value="NZ_RKKU01000038.1"/>
</dbReference>
<dbReference type="Pfam" id="PF15617">
    <property type="entry name" value="C-C_Bond_Lyase"/>
    <property type="match status" value="1"/>
</dbReference>
<dbReference type="PANTHER" id="PTHR32308">
    <property type="entry name" value="LYASE BETA SUBUNIT, PUTATIVE (AFU_ORTHOLOGUE AFUA_4G13030)-RELATED"/>
    <property type="match status" value="1"/>
</dbReference>
<dbReference type="InterPro" id="IPR040442">
    <property type="entry name" value="Pyrv_kinase-like_dom_sf"/>
</dbReference>
<dbReference type="InterPro" id="IPR039480">
    <property type="entry name" value="C-C_Bond_Lyase-like"/>
</dbReference>
<name>A0ABX9XG49_9PSED</name>
<dbReference type="Proteomes" id="UP000275199">
    <property type="component" value="Unassembled WGS sequence"/>
</dbReference>
<evidence type="ECO:0000313" key="5">
    <source>
        <dbReference type="Proteomes" id="UP000275199"/>
    </source>
</evidence>
<evidence type="ECO:0000256" key="2">
    <source>
        <dbReference type="ARBA" id="ARBA00022723"/>
    </source>
</evidence>
<evidence type="ECO:0000256" key="1">
    <source>
        <dbReference type="ARBA" id="ARBA00001946"/>
    </source>
</evidence>
<evidence type="ECO:0000256" key="3">
    <source>
        <dbReference type="ARBA" id="ARBA00022842"/>
    </source>
</evidence>
<dbReference type="PANTHER" id="PTHR32308:SF10">
    <property type="entry name" value="CITRATE LYASE SUBUNIT BETA"/>
    <property type="match status" value="1"/>
</dbReference>
<dbReference type="PIRSF" id="PIRSF015582">
    <property type="entry name" value="Cit_lyase_B"/>
    <property type="match status" value="1"/>
</dbReference>
<keyword evidence="2" id="KW-0479">Metal-binding</keyword>
<proteinExistence type="predicted"/>
<comment type="caution">
    <text evidence="4">The sequence shown here is derived from an EMBL/GenBank/DDBJ whole genome shotgun (WGS) entry which is preliminary data.</text>
</comment>
<dbReference type="InterPro" id="IPR015813">
    <property type="entry name" value="Pyrv/PenolPyrv_kinase-like_dom"/>
</dbReference>
<comment type="cofactor">
    <cofactor evidence="1">
        <name>Mg(2+)</name>
        <dbReference type="ChEBI" id="CHEBI:18420"/>
    </cofactor>
</comment>
<reference evidence="4 5" key="1">
    <citation type="submission" date="2018-11" db="EMBL/GenBank/DDBJ databases">
        <authorList>
            <person name="Jang G.I."/>
            <person name="Hwang C.Y."/>
        </authorList>
    </citation>
    <scope>NUCLEOTIDE SEQUENCE [LARGE SCALE GENOMIC DNA]</scope>
    <source>
        <strain evidence="4 5">SSM26</strain>
    </source>
</reference>
<keyword evidence="3" id="KW-0460">Magnesium</keyword>